<accession>A0ABN2FXJ2</accession>
<dbReference type="InterPro" id="IPR016035">
    <property type="entry name" value="Acyl_Trfase/lysoPLipase"/>
</dbReference>
<dbReference type="SUPFAM" id="SSF53474">
    <property type="entry name" value="alpha/beta-Hydrolases"/>
    <property type="match status" value="1"/>
</dbReference>
<dbReference type="PANTHER" id="PTHR43775:SF37">
    <property type="entry name" value="SI:DKEY-61P9.11"/>
    <property type="match status" value="1"/>
</dbReference>
<dbReference type="SUPFAM" id="SSF52151">
    <property type="entry name" value="FabD/lysophospholipase-like"/>
    <property type="match status" value="1"/>
</dbReference>
<feature type="region of interest" description="Disordered" evidence="4">
    <location>
        <begin position="1046"/>
        <end position="1067"/>
    </location>
</feature>
<dbReference type="InterPro" id="IPR050091">
    <property type="entry name" value="PKS_NRPS_Biosynth_Enz"/>
</dbReference>
<dbReference type="PROSITE" id="PS00012">
    <property type="entry name" value="PHOSPHOPANTETHEINE"/>
    <property type="match status" value="1"/>
</dbReference>
<feature type="region of interest" description="Disordered" evidence="4">
    <location>
        <begin position="1692"/>
        <end position="1744"/>
    </location>
</feature>
<gene>
    <name evidence="7" type="ORF">GCM10009733_068920</name>
</gene>
<dbReference type="Proteomes" id="UP001500064">
    <property type="component" value="Unassembled WGS sequence"/>
</dbReference>
<feature type="region of interest" description="Disordered" evidence="4">
    <location>
        <begin position="1583"/>
        <end position="1605"/>
    </location>
</feature>
<dbReference type="InterPro" id="IPR029058">
    <property type="entry name" value="AB_hydrolase_fold"/>
</dbReference>
<feature type="domain" description="Carrier" evidence="5">
    <location>
        <begin position="1616"/>
        <end position="1693"/>
    </location>
</feature>
<dbReference type="RefSeq" id="WP_428834603.1">
    <property type="nucleotide sequence ID" value="NZ_BAAAMU010000064.1"/>
</dbReference>
<comment type="caution">
    <text evidence="7">The sequence shown here is derived from an EMBL/GenBank/DDBJ whole genome shotgun (WGS) entry which is preliminary data.</text>
</comment>
<dbReference type="InterPro" id="IPR009081">
    <property type="entry name" value="PP-bd_ACP"/>
</dbReference>
<feature type="region of interest" description="Disordered" evidence="4">
    <location>
        <begin position="74"/>
        <end position="130"/>
    </location>
</feature>
<dbReference type="SUPFAM" id="SSF55048">
    <property type="entry name" value="Probable ACP-binding domain of malonyl-CoA ACP transacylase"/>
    <property type="match status" value="1"/>
</dbReference>
<dbReference type="InterPro" id="IPR014030">
    <property type="entry name" value="Ketoacyl_synth_N"/>
</dbReference>
<dbReference type="Pfam" id="PF00698">
    <property type="entry name" value="Acyl_transf_1"/>
    <property type="match status" value="1"/>
</dbReference>
<dbReference type="PROSITE" id="PS50075">
    <property type="entry name" value="CARRIER"/>
    <property type="match status" value="1"/>
</dbReference>
<dbReference type="InterPro" id="IPR001031">
    <property type="entry name" value="Thioesterase"/>
</dbReference>
<organism evidence="7 8">
    <name type="scientific">Nonomuraea maheshkhaliensis</name>
    <dbReference type="NCBI Taxonomy" id="419590"/>
    <lineage>
        <taxon>Bacteria</taxon>
        <taxon>Bacillati</taxon>
        <taxon>Actinomycetota</taxon>
        <taxon>Actinomycetes</taxon>
        <taxon>Streptosporangiales</taxon>
        <taxon>Streptosporangiaceae</taxon>
        <taxon>Nonomuraea</taxon>
    </lineage>
</organism>
<dbReference type="InterPro" id="IPR001227">
    <property type="entry name" value="Ac_transferase_dom_sf"/>
</dbReference>
<proteinExistence type="predicted"/>
<dbReference type="SUPFAM" id="SSF51735">
    <property type="entry name" value="NAD(P)-binding Rossmann-fold domains"/>
    <property type="match status" value="2"/>
</dbReference>
<keyword evidence="8" id="KW-1185">Reference proteome</keyword>
<name>A0ABN2FXJ2_9ACTN</name>
<dbReference type="Pfam" id="PF00550">
    <property type="entry name" value="PP-binding"/>
    <property type="match status" value="2"/>
</dbReference>
<dbReference type="InterPro" id="IPR036291">
    <property type="entry name" value="NAD(P)-bd_dom_sf"/>
</dbReference>
<dbReference type="CDD" id="cd08955">
    <property type="entry name" value="KR_2_FAS_SDR_x"/>
    <property type="match status" value="1"/>
</dbReference>
<sequence>MDVPGEGELRRFLVSRLGEHVDPDRPLGEYGLSSREAVAVAGELGELVGRDLSPTLLWDHPTINRLIPALTAIDPPTPTAPTPATPTPAAPPAVPAVPAPAPSAAARASTTPAEPISAATPAPASGAPSAVIATSTSTEPVAVIGVGCRFPGAHGPAAYWELLIGGRDAVGEVPEGRWEAFDDGTARTEAVLGGVTRHGGFLDDVAGFDAEFFGIAPGEAAAMDPQQRLLLETAWEALQHAGIAPGSLAGTRTGVFTGISGNEYAHLTASDLASVDAWTATGASPGIAPNRLSYLLDLRGPSLAVDTACSSSLVATHLAVSGLRSGECDLALASGVNLLLSPVITVAFDRGGGTAPDGRCKAFDASADGMVRAEGCGVVVLKRLADAVRDGDRVLALVGATAVNQDGRSNGLVAPNPEAQETLLRQVYADRGPDYIEAHGTGTYLGDPIEARAIAAAVRTPVLLGSAKTNLGHLEAAAGIAGLIKTVLALHHGMIPPSLHFHRPNPHIPWDTLRVVTEPTPWPRRDARTGVSAFGFGGTNAHVVVHAYVERKPETETPDTGTAATETAAASHVFLLTGPTEDRVREHARTLAAWRPSAHLRDVAHTLARRADPGRFRAAVVAANAEELAERLRDVHPVPTAKAKGPVWVFGGYHPRPPALDLYDTEPAYRHTIDTLAPLLADAGVDVYDQNPQGVAAIQPITFAAQLALARLWRAYGFEPAAVIGHSMGEVAAAVVAGGLPVRDAVKVICTRARLLGGLVGGGAMAVVGVSATEVPDGLHVAVYSAPGQSVVTGERERVAEFAAEVAARGGFARTLTAEGAGHSPQVKPLLPVLREELAGIAGGKPVLPYYSVVFADPRETPTFEAAYWAAGVRRPVRLMQAVRAAAEDGNTLFTELSPRPLLTDALRDTLPADALITTGDFRTQVAHAAAAITPRIRGRVVDVPPPPWHHTRHWTAARRQHLETPDGHVWTLHADGTGVLRIEAMAALLHTAALEAYGETELHDVVLHALLPLPARAMIMLTGDVIKLSTKNAAGSWHLHATAHLTPGTTEGTLGTAERTPGPGTAERAPGLARIAHVAANGALSGIETTTPSPAPTKLATKLTARTWIPAPLNPLDRVGSVGLPGVGSVGGWIVAADEGDARAERLRSLLGGEPGDLGELGDLGWPGELGRSAVPLQAFGGAEGMRGRAVVVLPSRELDPAGVRRVMLRVAALVAEGARVVIATERAQAVREGEHPDPGPAALRGLIRVLALERPEARARLVDFDDLTDLAADLSAEPIANPVADSAVEPVLRGPALRADDEVAWRGGVRHVARLCRVPLPAGRVTRVVGPGAYIITGGTGRLGRLVARWLAGRGATRIVLNGRSEASCEHLVVTGDLAAPGTAERLVATATAGGVRLRGMIHAAGVLDDRLVSDLDPESLERVWAAKVDGALRLHEATAALDLDWWVTFSSAAGLLGSPGQAAYATANAWLDGLCELRRAQGLPGISIAWGPWAGTAAGALPAVDPLTAEEGIEALEALIQRGLSAGVVKIDVDRATELFPAITHMPYFSHFAQFPHFSHSSASRGSALVIRDPARDPAHHSARHLAHDSARHLAQHPARHLAQRPALDPAGLTPAEVLDALGNRVATVLGVEAGRLGADVVLTDLGLDSLSATRLRGIIEHDFGVTIATAPLLTGATLGTLARMLTTDQEPTPRAAGRLASAGAKDGVHGKDGAGAEAQSGRGIGGEGGTGVEGGAGVGARDAAERQVVRAVGNLLGREPGLSEIVTSDVLPQVLDALGRELGRPLPLPAERPATAPTLSVEALADVVREMDEAVAGREPIRPLNGPARTGHPLFLAHPAGGTTGVYALLADRLPAPVLGLERLEGPEGLERLNGDGVMGIPERAAHYAQAIKDTCQGPYRLGGWSFGGILAFEIAHRLGGEVELVVMIDSGLPEPVPEAVRREAEARRYVDFAAYLRRTYDVRVRLEAAELLGLATEEERMELVRTRMAESGAPAALPPSILRHQLASHQDTRAIERYRPAPYHGRVVLYRSTEPAPWAVRDFRYAHEADPARGFGPYATDLEIVEVPGSHHLNLLDPPHVEVVAEHLGGLL</sequence>
<dbReference type="InterPro" id="IPR020806">
    <property type="entry name" value="PKS_PP-bd"/>
</dbReference>
<dbReference type="SMART" id="SM00823">
    <property type="entry name" value="PKS_PP"/>
    <property type="match status" value="2"/>
</dbReference>
<feature type="compositionally biased region" description="Gly residues" evidence="4">
    <location>
        <begin position="1726"/>
        <end position="1742"/>
    </location>
</feature>
<dbReference type="InterPro" id="IPR013968">
    <property type="entry name" value="PKS_KR"/>
</dbReference>
<dbReference type="InterPro" id="IPR006162">
    <property type="entry name" value="Ppantetheine_attach_site"/>
</dbReference>
<feature type="domain" description="Ketosynthase family 3 (KS3)" evidence="6">
    <location>
        <begin position="138"/>
        <end position="547"/>
    </location>
</feature>
<dbReference type="Gene3D" id="3.40.366.10">
    <property type="entry name" value="Malonyl-Coenzyme A Acyl Carrier Protein, domain 2"/>
    <property type="match status" value="1"/>
</dbReference>
<dbReference type="Gene3D" id="3.40.47.10">
    <property type="match status" value="1"/>
</dbReference>
<dbReference type="Gene3D" id="3.40.50.1820">
    <property type="entry name" value="alpha/beta hydrolase"/>
    <property type="match status" value="1"/>
</dbReference>
<dbReference type="Pfam" id="PF16197">
    <property type="entry name" value="KAsynt_C_assoc"/>
    <property type="match status" value="1"/>
</dbReference>
<keyword evidence="3" id="KW-0808">Transferase</keyword>
<dbReference type="InterPro" id="IPR032821">
    <property type="entry name" value="PKS_assoc"/>
</dbReference>
<evidence type="ECO:0000256" key="2">
    <source>
        <dbReference type="ARBA" id="ARBA00022553"/>
    </source>
</evidence>
<keyword evidence="1" id="KW-0596">Phosphopantetheine</keyword>
<feature type="compositionally biased region" description="Pro residues" evidence="4">
    <location>
        <begin position="75"/>
        <end position="101"/>
    </location>
</feature>
<feature type="compositionally biased region" description="Low complexity" evidence="4">
    <location>
        <begin position="1046"/>
        <end position="1061"/>
    </location>
</feature>
<dbReference type="Pfam" id="PF02801">
    <property type="entry name" value="Ketoacyl-synt_C"/>
    <property type="match status" value="1"/>
</dbReference>
<dbReference type="CDD" id="cd00833">
    <property type="entry name" value="PKS"/>
    <property type="match status" value="1"/>
</dbReference>
<evidence type="ECO:0000256" key="4">
    <source>
        <dbReference type="SAM" id="MobiDB-lite"/>
    </source>
</evidence>
<dbReference type="InterPro" id="IPR036736">
    <property type="entry name" value="ACP-like_sf"/>
</dbReference>
<dbReference type="Gene3D" id="3.40.50.720">
    <property type="entry name" value="NAD(P)-binding Rossmann-like Domain"/>
    <property type="match status" value="1"/>
</dbReference>
<dbReference type="Pfam" id="PF00975">
    <property type="entry name" value="Thioesterase"/>
    <property type="match status" value="1"/>
</dbReference>
<dbReference type="Pfam" id="PF00109">
    <property type="entry name" value="ketoacyl-synt"/>
    <property type="match status" value="1"/>
</dbReference>
<evidence type="ECO:0000256" key="3">
    <source>
        <dbReference type="ARBA" id="ARBA00022679"/>
    </source>
</evidence>
<dbReference type="PANTHER" id="PTHR43775">
    <property type="entry name" value="FATTY ACID SYNTHASE"/>
    <property type="match status" value="1"/>
</dbReference>
<feature type="compositionally biased region" description="Low complexity" evidence="4">
    <location>
        <begin position="102"/>
        <end position="130"/>
    </location>
</feature>
<dbReference type="InterPro" id="IPR020841">
    <property type="entry name" value="PKS_Beta-ketoAc_synthase_dom"/>
</dbReference>
<dbReference type="SMART" id="SM00827">
    <property type="entry name" value="PKS_AT"/>
    <property type="match status" value="1"/>
</dbReference>
<dbReference type="SUPFAM" id="SSF47336">
    <property type="entry name" value="ACP-like"/>
    <property type="match status" value="2"/>
</dbReference>
<evidence type="ECO:0008006" key="9">
    <source>
        <dbReference type="Google" id="ProtNLM"/>
    </source>
</evidence>
<dbReference type="InterPro" id="IPR016036">
    <property type="entry name" value="Malonyl_transacylase_ACP-bd"/>
</dbReference>
<dbReference type="Gene3D" id="1.10.1200.10">
    <property type="entry name" value="ACP-like"/>
    <property type="match status" value="2"/>
</dbReference>
<evidence type="ECO:0000313" key="7">
    <source>
        <dbReference type="EMBL" id="GAA1661409.1"/>
    </source>
</evidence>
<evidence type="ECO:0000259" key="6">
    <source>
        <dbReference type="PROSITE" id="PS52004"/>
    </source>
</evidence>
<dbReference type="EMBL" id="BAAAMU010000064">
    <property type="protein sequence ID" value="GAA1661409.1"/>
    <property type="molecule type" value="Genomic_DNA"/>
</dbReference>
<dbReference type="SMART" id="SM00822">
    <property type="entry name" value="PKS_KR"/>
    <property type="match status" value="1"/>
</dbReference>
<feature type="compositionally biased region" description="Basic and acidic residues" evidence="4">
    <location>
        <begin position="1583"/>
        <end position="1595"/>
    </location>
</feature>
<dbReference type="SUPFAM" id="SSF53901">
    <property type="entry name" value="Thiolase-like"/>
    <property type="match status" value="1"/>
</dbReference>
<dbReference type="PROSITE" id="PS52004">
    <property type="entry name" value="KS3_2"/>
    <property type="match status" value="1"/>
</dbReference>
<keyword evidence="2" id="KW-0597">Phosphoprotein</keyword>
<dbReference type="InterPro" id="IPR016039">
    <property type="entry name" value="Thiolase-like"/>
</dbReference>
<dbReference type="Gene3D" id="3.30.70.250">
    <property type="entry name" value="Malonyl-CoA ACP transacylase, ACP-binding"/>
    <property type="match status" value="1"/>
</dbReference>
<reference evidence="7 8" key="1">
    <citation type="journal article" date="2019" name="Int. J. Syst. Evol. Microbiol.">
        <title>The Global Catalogue of Microorganisms (GCM) 10K type strain sequencing project: providing services to taxonomists for standard genome sequencing and annotation.</title>
        <authorList>
            <consortium name="The Broad Institute Genomics Platform"/>
            <consortium name="The Broad Institute Genome Sequencing Center for Infectious Disease"/>
            <person name="Wu L."/>
            <person name="Ma J."/>
        </authorList>
    </citation>
    <scope>NUCLEOTIDE SEQUENCE [LARGE SCALE GENOMIC DNA]</scope>
    <source>
        <strain evidence="7 8">JCM 13929</strain>
    </source>
</reference>
<dbReference type="Pfam" id="PF08659">
    <property type="entry name" value="KR"/>
    <property type="match status" value="1"/>
</dbReference>
<dbReference type="InterPro" id="IPR014043">
    <property type="entry name" value="Acyl_transferase_dom"/>
</dbReference>
<evidence type="ECO:0000313" key="8">
    <source>
        <dbReference type="Proteomes" id="UP001500064"/>
    </source>
</evidence>
<dbReference type="InterPro" id="IPR057326">
    <property type="entry name" value="KR_dom"/>
</dbReference>
<protein>
    <recommendedName>
        <fullName evidence="9">SDR family NAD(P)-dependent oxidoreductase</fullName>
    </recommendedName>
</protein>
<evidence type="ECO:0000256" key="1">
    <source>
        <dbReference type="ARBA" id="ARBA00022450"/>
    </source>
</evidence>
<dbReference type="InterPro" id="IPR014031">
    <property type="entry name" value="Ketoacyl_synth_C"/>
</dbReference>
<dbReference type="SMART" id="SM00825">
    <property type="entry name" value="PKS_KS"/>
    <property type="match status" value="1"/>
</dbReference>
<evidence type="ECO:0000259" key="5">
    <source>
        <dbReference type="PROSITE" id="PS50075"/>
    </source>
</evidence>